<evidence type="ECO:0000313" key="4">
    <source>
        <dbReference type="Proteomes" id="UP000013827"/>
    </source>
</evidence>
<dbReference type="HOGENOM" id="CLU_1274335_0_0_1"/>
<dbReference type="GeneID" id="17250688"/>
<dbReference type="KEGG" id="ehx:EMIHUDRAFT_453840"/>
<dbReference type="EnsemblProtists" id="EOD32279">
    <property type="protein sequence ID" value="EOD32279"/>
    <property type="gene ID" value="EMIHUDRAFT_456118"/>
</dbReference>
<sequence>MADLAFHCHCLTDGRTHVVQLRASDRVGVLRRRLASASGLPRVECSDDTAAAESLPRRSITAWSARYSRGVSDTAAAAAAVAAAERRQYERQYLQLEARRLAARAAEGVAAAWRAARAHAPAARAAVAAVERGTWARAALWLGLLVAAREVGLAMPFLIAAAIHSLFAREAAIYSIFANLGVADGGESAYTVFNNMRALPGQIRAEDVQAQMMHGFG</sequence>
<dbReference type="InterPro" id="IPR019387">
    <property type="entry name" value="SAYSvFN_dom"/>
</dbReference>
<dbReference type="EnsemblProtists" id="EOD04510">
    <property type="protein sequence ID" value="EOD04510"/>
    <property type="gene ID" value="EMIHUDRAFT_453840"/>
</dbReference>
<dbReference type="Pfam" id="PF10260">
    <property type="entry name" value="SAYSvFN"/>
    <property type="match status" value="1"/>
</dbReference>
<organism evidence="3 4">
    <name type="scientific">Emiliania huxleyi (strain CCMP1516)</name>
    <dbReference type="NCBI Taxonomy" id="280463"/>
    <lineage>
        <taxon>Eukaryota</taxon>
        <taxon>Haptista</taxon>
        <taxon>Haptophyta</taxon>
        <taxon>Prymnesiophyceae</taxon>
        <taxon>Isochrysidales</taxon>
        <taxon>Noelaerhabdaceae</taxon>
        <taxon>Emiliania</taxon>
    </lineage>
</organism>
<keyword evidence="1" id="KW-0175">Coiled coil</keyword>
<dbReference type="KEGG" id="ehx:EMIHUDRAFT_456118"/>
<protein>
    <recommendedName>
        <fullName evidence="2">SAYSvFN domain-containing protein</fullName>
    </recommendedName>
</protein>
<accession>A0A0D3K944</accession>
<keyword evidence="4" id="KW-1185">Reference proteome</keyword>
<dbReference type="PaxDb" id="2903-EOD04510"/>
<reference evidence="4" key="1">
    <citation type="journal article" date="2013" name="Nature">
        <title>Pan genome of the phytoplankton Emiliania underpins its global distribution.</title>
        <authorList>
            <person name="Read B.A."/>
            <person name="Kegel J."/>
            <person name="Klute M.J."/>
            <person name="Kuo A."/>
            <person name="Lefebvre S.C."/>
            <person name="Maumus F."/>
            <person name="Mayer C."/>
            <person name="Miller J."/>
            <person name="Monier A."/>
            <person name="Salamov A."/>
            <person name="Young J."/>
            <person name="Aguilar M."/>
            <person name="Claverie J.M."/>
            <person name="Frickenhaus S."/>
            <person name="Gonzalez K."/>
            <person name="Herman E.K."/>
            <person name="Lin Y.C."/>
            <person name="Napier J."/>
            <person name="Ogata H."/>
            <person name="Sarno A.F."/>
            <person name="Shmutz J."/>
            <person name="Schroeder D."/>
            <person name="de Vargas C."/>
            <person name="Verret F."/>
            <person name="von Dassow P."/>
            <person name="Valentin K."/>
            <person name="Van de Peer Y."/>
            <person name="Wheeler G."/>
            <person name="Dacks J.B."/>
            <person name="Delwiche C.F."/>
            <person name="Dyhrman S.T."/>
            <person name="Glockner G."/>
            <person name="John U."/>
            <person name="Richards T."/>
            <person name="Worden A.Z."/>
            <person name="Zhang X."/>
            <person name="Grigoriev I.V."/>
            <person name="Allen A.E."/>
            <person name="Bidle K."/>
            <person name="Borodovsky M."/>
            <person name="Bowler C."/>
            <person name="Brownlee C."/>
            <person name="Cock J.M."/>
            <person name="Elias M."/>
            <person name="Gladyshev V.N."/>
            <person name="Groth M."/>
            <person name="Guda C."/>
            <person name="Hadaegh A."/>
            <person name="Iglesias-Rodriguez M.D."/>
            <person name="Jenkins J."/>
            <person name="Jones B.M."/>
            <person name="Lawson T."/>
            <person name="Leese F."/>
            <person name="Lindquist E."/>
            <person name="Lobanov A."/>
            <person name="Lomsadze A."/>
            <person name="Malik S.B."/>
            <person name="Marsh M.E."/>
            <person name="Mackinder L."/>
            <person name="Mock T."/>
            <person name="Mueller-Roeber B."/>
            <person name="Pagarete A."/>
            <person name="Parker M."/>
            <person name="Probert I."/>
            <person name="Quesneville H."/>
            <person name="Raines C."/>
            <person name="Rensing S.A."/>
            <person name="Riano-Pachon D.M."/>
            <person name="Richier S."/>
            <person name="Rokitta S."/>
            <person name="Shiraiwa Y."/>
            <person name="Soanes D.M."/>
            <person name="van der Giezen M."/>
            <person name="Wahlund T.M."/>
            <person name="Williams B."/>
            <person name="Wilson W."/>
            <person name="Wolfe G."/>
            <person name="Wurch L.L."/>
        </authorList>
    </citation>
    <scope>NUCLEOTIDE SEQUENCE</scope>
</reference>
<name>A0A0D3K944_EMIH1</name>
<evidence type="ECO:0000256" key="1">
    <source>
        <dbReference type="SAM" id="Coils"/>
    </source>
</evidence>
<dbReference type="Proteomes" id="UP000013827">
    <property type="component" value="Unassembled WGS sequence"/>
</dbReference>
<evidence type="ECO:0000259" key="2">
    <source>
        <dbReference type="Pfam" id="PF10260"/>
    </source>
</evidence>
<proteinExistence type="predicted"/>
<dbReference type="GeneID" id="17277620"/>
<feature type="coiled-coil region" evidence="1">
    <location>
        <begin position="79"/>
        <end position="106"/>
    </location>
</feature>
<reference evidence="3" key="2">
    <citation type="submission" date="2024-10" db="UniProtKB">
        <authorList>
            <consortium name="EnsemblProtists"/>
        </authorList>
    </citation>
    <scope>IDENTIFICATION</scope>
</reference>
<dbReference type="RefSeq" id="XP_005784708.1">
    <property type="nucleotide sequence ID" value="XM_005784651.1"/>
</dbReference>
<evidence type="ECO:0000313" key="3">
    <source>
        <dbReference type="EnsemblProtists" id="EOD32279"/>
    </source>
</evidence>
<dbReference type="RefSeq" id="XP_005756939.1">
    <property type="nucleotide sequence ID" value="XM_005756882.1"/>
</dbReference>
<dbReference type="AlphaFoldDB" id="A0A0D3K944"/>
<feature type="domain" description="SAYSvFN" evidence="2">
    <location>
        <begin position="139"/>
        <end position="212"/>
    </location>
</feature>